<dbReference type="EMBL" id="QJNU01000289">
    <property type="protein sequence ID" value="RYP03016.1"/>
    <property type="molecule type" value="Genomic_DNA"/>
</dbReference>
<dbReference type="Proteomes" id="UP000293360">
    <property type="component" value="Unassembled WGS sequence"/>
</dbReference>
<proteinExistence type="predicted"/>
<protein>
    <submittedName>
        <fullName evidence="1">Uncharacterized protein</fullName>
    </submittedName>
</protein>
<dbReference type="STRING" id="155417.A0A4Q4T921"/>
<accession>A0A4Q4T921</accession>
<keyword evidence="2" id="KW-1185">Reference proteome</keyword>
<gene>
    <name evidence="1" type="ORF">DL764_005437</name>
</gene>
<name>A0A4Q4T921_9PEZI</name>
<dbReference type="AlphaFoldDB" id="A0A4Q4T921"/>
<comment type="caution">
    <text evidence="1">The sequence shown here is derived from an EMBL/GenBank/DDBJ whole genome shotgun (WGS) entry which is preliminary data.</text>
</comment>
<evidence type="ECO:0000313" key="1">
    <source>
        <dbReference type="EMBL" id="RYP03016.1"/>
    </source>
</evidence>
<reference evidence="1 2" key="1">
    <citation type="submission" date="2018-06" db="EMBL/GenBank/DDBJ databases">
        <title>Complete Genomes of Monosporascus.</title>
        <authorList>
            <person name="Robinson A.J."/>
            <person name="Natvig D.O."/>
        </authorList>
    </citation>
    <scope>NUCLEOTIDE SEQUENCE [LARGE SCALE GENOMIC DNA]</scope>
    <source>
        <strain evidence="1 2">CBS 110550</strain>
    </source>
</reference>
<sequence length="102" mass="11105">MGVITDRMDFGLTAFVRKAIDAAIMPTRVGLQYTITGYVDTQCGYGCSYHASATAAGYPSAFVIKAAMSRMSPYVPHGLGRRVYLELLSHAGAREAGRWLRL</sequence>
<dbReference type="OrthoDB" id="4773654at2759"/>
<organism evidence="1 2">
    <name type="scientific">Monosporascus ibericus</name>
    <dbReference type="NCBI Taxonomy" id="155417"/>
    <lineage>
        <taxon>Eukaryota</taxon>
        <taxon>Fungi</taxon>
        <taxon>Dikarya</taxon>
        <taxon>Ascomycota</taxon>
        <taxon>Pezizomycotina</taxon>
        <taxon>Sordariomycetes</taxon>
        <taxon>Xylariomycetidae</taxon>
        <taxon>Xylariales</taxon>
        <taxon>Xylariales incertae sedis</taxon>
        <taxon>Monosporascus</taxon>
    </lineage>
</organism>
<evidence type="ECO:0000313" key="2">
    <source>
        <dbReference type="Proteomes" id="UP000293360"/>
    </source>
</evidence>